<dbReference type="Pfam" id="PF25917">
    <property type="entry name" value="BSH_RND"/>
    <property type="match status" value="1"/>
</dbReference>
<sequence>MRTSLLLALIAALLLVGGCKRNRGGEAAPSTPAVQERSAFKVRTVAVSSGPLTVVREASGRIEPERDVRVAARTGGKVTAVPVREGDRVARGDVLVQLDERDPRDRLRQAQLALEQARLNRVAAERRLADQEAQLTRQRQAARQNLANAEKRLDEARALLPLGGVAPVEVDRLAAAAAQAAANAAAAEAAYRRWQRSKDEDLAQLRLQVEQAQVAVDQARTALEDTRITAPFAGRVAARFVDAGAFVGPGSPVVQLVAGPRNVVFKLPPDEVARLDPTELTLLFLGRRYPLELLRSAPVPGPDRLISLYARPLEGGDELPFGGAVLLRYRLVLASGPRVPATALRVREGRSYVFAASGERARAVPVEVVAEAEGWAVVRGAGLPERVVHPLPQDLRDGSYLEVLE</sequence>
<evidence type="ECO:0000313" key="4">
    <source>
        <dbReference type="Proteomes" id="UP000321827"/>
    </source>
</evidence>
<feature type="domain" description="Multidrug resistance protein MdtA-like barrel-sandwich hybrid" evidence="2">
    <location>
        <begin position="66"/>
        <end position="252"/>
    </location>
</feature>
<evidence type="ECO:0000256" key="1">
    <source>
        <dbReference type="SAM" id="Coils"/>
    </source>
</evidence>
<dbReference type="Gene3D" id="2.40.50.100">
    <property type="match status" value="2"/>
</dbReference>
<dbReference type="Gene3D" id="1.10.287.470">
    <property type="entry name" value="Helix hairpin bin"/>
    <property type="match status" value="1"/>
</dbReference>
<dbReference type="PANTHER" id="PTHR30469">
    <property type="entry name" value="MULTIDRUG RESISTANCE PROTEIN MDTA"/>
    <property type="match status" value="1"/>
</dbReference>
<dbReference type="PANTHER" id="PTHR30469:SF15">
    <property type="entry name" value="HLYD FAMILY OF SECRETION PROTEINS"/>
    <property type="match status" value="1"/>
</dbReference>
<gene>
    <name evidence="3" type="ORF">ODE01S_23320</name>
</gene>
<dbReference type="SUPFAM" id="SSF111369">
    <property type="entry name" value="HlyD-like secretion proteins"/>
    <property type="match status" value="2"/>
</dbReference>
<name>A0A511RMM2_9DEIN</name>
<dbReference type="InterPro" id="IPR058625">
    <property type="entry name" value="MdtA-like_BSH"/>
</dbReference>
<reference evidence="3 4" key="1">
    <citation type="submission" date="2019-07" db="EMBL/GenBank/DDBJ databases">
        <title>Whole genome shotgun sequence of Oceanithermus desulfurans NBRC 100063.</title>
        <authorList>
            <person name="Hosoyama A."/>
            <person name="Uohara A."/>
            <person name="Ohji S."/>
            <person name="Ichikawa N."/>
        </authorList>
    </citation>
    <scope>NUCLEOTIDE SEQUENCE [LARGE SCALE GENOMIC DNA]</scope>
    <source>
        <strain evidence="3 4">NBRC 100063</strain>
    </source>
</reference>
<dbReference type="GO" id="GO:0015562">
    <property type="term" value="F:efflux transmembrane transporter activity"/>
    <property type="evidence" value="ECO:0007669"/>
    <property type="project" value="TreeGrafter"/>
</dbReference>
<evidence type="ECO:0000259" key="2">
    <source>
        <dbReference type="Pfam" id="PF25917"/>
    </source>
</evidence>
<accession>A0A511RMM2</accession>
<dbReference type="PROSITE" id="PS51257">
    <property type="entry name" value="PROKAR_LIPOPROTEIN"/>
    <property type="match status" value="1"/>
</dbReference>
<organism evidence="3 4">
    <name type="scientific">Oceanithermus desulfurans NBRC 100063</name>
    <dbReference type="NCBI Taxonomy" id="1227550"/>
    <lineage>
        <taxon>Bacteria</taxon>
        <taxon>Thermotogati</taxon>
        <taxon>Deinococcota</taxon>
        <taxon>Deinococci</taxon>
        <taxon>Thermales</taxon>
        <taxon>Thermaceae</taxon>
        <taxon>Oceanithermus</taxon>
    </lineage>
</organism>
<dbReference type="GO" id="GO:1990281">
    <property type="term" value="C:efflux pump complex"/>
    <property type="evidence" value="ECO:0007669"/>
    <property type="project" value="TreeGrafter"/>
</dbReference>
<dbReference type="AlphaFoldDB" id="A0A511RMM2"/>
<dbReference type="EMBL" id="BJXN01000027">
    <property type="protein sequence ID" value="GEM90898.1"/>
    <property type="molecule type" value="Genomic_DNA"/>
</dbReference>
<dbReference type="Proteomes" id="UP000321827">
    <property type="component" value="Unassembled WGS sequence"/>
</dbReference>
<dbReference type="OrthoDB" id="31074at2"/>
<comment type="caution">
    <text evidence="3">The sequence shown here is derived from an EMBL/GenBank/DDBJ whole genome shotgun (WGS) entry which is preliminary data.</text>
</comment>
<keyword evidence="1" id="KW-0175">Coiled coil</keyword>
<evidence type="ECO:0000313" key="3">
    <source>
        <dbReference type="EMBL" id="GEM90898.1"/>
    </source>
</evidence>
<proteinExistence type="predicted"/>
<dbReference type="RefSeq" id="WP_147149066.1">
    <property type="nucleotide sequence ID" value="NZ_BJXN01000027.1"/>
</dbReference>
<feature type="coiled-coil region" evidence="1">
    <location>
        <begin position="107"/>
        <end position="222"/>
    </location>
</feature>
<protein>
    <recommendedName>
        <fullName evidence="2">Multidrug resistance protein MdtA-like barrel-sandwich hybrid domain-containing protein</fullName>
    </recommendedName>
</protein>